<keyword evidence="3" id="KW-1185">Reference proteome</keyword>
<evidence type="ECO:0000313" key="3">
    <source>
        <dbReference type="Proteomes" id="UP000000417"/>
    </source>
</evidence>
<organism evidence="2 3">
    <name type="scientific">Symbiobacterium thermophilum (strain DSM 24528 / JCM 14929 / IAM 14863 / T)</name>
    <dbReference type="NCBI Taxonomy" id="292459"/>
    <lineage>
        <taxon>Bacteria</taxon>
        <taxon>Bacillati</taxon>
        <taxon>Bacillota</taxon>
        <taxon>Clostridia</taxon>
        <taxon>Eubacteriales</taxon>
        <taxon>Symbiobacteriaceae</taxon>
        <taxon>Symbiobacterium</taxon>
    </lineage>
</organism>
<feature type="region of interest" description="Disordered" evidence="1">
    <location>
        <begin position="60"/>
        <end position="82"/>
    </location>
</feature>
<dbReference type="HOGENOM" id="CLU_2345622_0_0_9"/>
<dbReference type="EMBL" id="AP006840">
    <property type="protein sequence ID" value="BAD41703.1"/>
    <property type="molecule type" value="Genomic_DNA"/>
</dbReference>
<dbReference type="AlphaFoldDB" id="Q67KU3"/>
<reference evidence="2 3" key="1">
    <citation type="journal article" date="2004" name="Nucleic Acids Res.">
        <title>Genome sequence of Symbiobacterium thermophilum, an uncultivable bacterium that depends on microbial commensalism.</title>
        <authorList>
            <person name="Ueda K."/>
            <person name="Yamashita A."/>
            <person name="Ishikawa J."/>
            <person name="Shimada M."/>
            <person name="Watsuji T."/>
            <person name="Morimura K."/>
            <person name="Ikeda H."/>
            <person name="Hattori M."/>
            <person name="Beppu T."/>
        </authorList>
    </citation>
    <scope>NUCLEOTIDE SEQUENCE [LARGE SCALE GENOMIC DNA]</scope>
    <source>
        <strain evidence="3">T / IAM 14863</strain>
    </source>
</reference>
<dbReference type="STRING" id="292459.STH2718"/>
<feature type="region of interest" description="Disordered" evidence="1">
    <location>
        <begin position="20"/>
        <end position="44"/>
    </location>
</feature>
<evidence type="ECO:0000313" key="2">
    <source>
        <dbReference type="EMBL" id="BAD41703.1"/>
    </source>
</evidence>
<name>Q67KU3_SYMTH</name>
<proteinExistence type="predicted"/>
<sequence length="97" mass="10670">MERLVPSSWSSPAPEIFVHSSPGAARHSRSAGGRHGFTAAQANGSHPELYKLHCSKLSRGGRLAGRPRPWRQTNASVDERHCRQSSHCQIARATTMR</sequence>
<dbReference type="Proteomes" id="UP000000417">
    <property type="component" value="Chromosome"/>
</dbReference>
<protein>
    <submittedName>
        <fullName evidence="2">Uncharacterized protein</fullName>
    </submittedName>
</protein>
<evidence type="ECO:0000256" key="1">
    <source>
        <dbReference type="SAM" id="MobiDB-lite"/>
    </source>
</evidence>
<gene>
    <name evidence="2" type="ordered locus">STH2718</name>
</gene>
<dbReference type="KEGG" id="sth:STH2718"/>
<accession>Q67KU3</accession>